<dbReference type="Pfam" id="PF26080">
    <property type="entry name" value="CUB_animal"/>
    <property type="match status" value="1"/>
</dbReference>
<dbReference type="PANTHER" id="PTHR33236">
    <property type="entry name" value="INTRAFLAGELLAR TRANSPORT PROTEIN 122 FAMILY PROTEIN-RELATED"/>
    <property type="match status" value="1"/>
</dbReference>
<dbReference type="SUPFAM" id="SSF49854">
    <property type="entry name" value="Spermadhesin, CUB domain"/>
    <property type="match status" value="1"/>
</dbReference>
<dbReference type="AlphaFoldDB" id="A0A9N9R1Z6"/>
<feature type="domain" description="CUB" evidence="3">
    <location>
        <begin position="34"/>
        <end position="151"/>
    </location>
</feature>
<dbReference type="Gene3D" id="2.60.120.290">
    <property type="entry name" value="Spermadhesin, CUB domain"/>
    <property type="match status" value="1"/>
</dbReference>
<dbReference type="Proteomes" id="UP001153714">
    <property type="component" value="Chromosome 18"/>
</dbReference>
<dbReference type="InterPro" id="IPR035914">
    <property type="entry name" value="Sperma_CUB_dom_sf"/>
</dbReference>
<evidence type="ECO:0000256" key="1">
    <source>
        <dbReference type="ARBA" id="ARBA00023157"/>
    </source>
</evidence>
<evidence type="ECO:0000259" key="3">
    <source>
        <dbReference type="PROSITE" id="PS01180"/>
    </source>
</evidence>
<protein>
    <recommendedName>
        <fullName evidence="3">CUB domain-containing protein</fullName>
    </recommendedName>
</protein>
<reference evidence="4" key="1">
    <citation type="submission" date="2021-12" db="EMBL/GenBank/DDBJ databases">
        <authorList>
            <person name="King R."/>
        </authorList>
    </citation>
    <scope>NUCLEOTIDE SEQUENCE</scope>
</reference>
<organism evidence="4 5">
    <name type="scientific">Diatraea saccharalis</name>
    <name type="common">sugarcane borer</name>
    <dbReference type="NCBI Taxonomy" id="40085"/>
    <lineage>
        <taxon>Eukaryota</taxon>
        <taxon>Metazoa</taxon>
        <taxon>Ecdysozoa</taxon>
        <taxon>Arthropoda</taxon>
        <taxon>Hexapoda</taxon>
        <taxon>Insecta</taxon>
        <taxon>Pterygota</taxon>
        <taxon>Neoptera</taxon>
        <taxon>Endopterygota</taxon>
        <taxon>Lepidoptera</taxon>
        <taxon>Glossata</taxon>
        <taxon>Ditrysia</taxon>
        <taxon>Pyraloidea</taxon>
        <taxon>Crambidae</taxon>
        <taxon>Crambinae</taxon>
        <taxon>Diatraea</taxon>
    </lineage>
</organism>
<dbReference type="InterPro" id="IPR058698">
    <property type="entry name" value="CUB_metazoa"/>
</dbReference>
<dbReference type="InterPro" id="IPR000859">
    <property type="entry name" value="CUB_dom"/>
</dbReference>
<reference evidence="4" key="2">
    <citation type="submission" date="2022-10" db="EMBL/GenBank/DDBJ databases">
        <authorList>
            <consortium name="ENA_rothamsted_submissions"/>
            <consortium name="culmorum"/>
            <person name="King R."/>
        </authorList>
    </citation>
    <scope>NUCLEOTIDE SEQUENCE</scope>
</reference>
<keyword evidence="1" id="KW-1015">Disulfide bond</keyword>
<proteinExistence type="predicted"/>
<evidence type="ECO:0000256" key="2">
    <source>
        <dbReference type="PROSITE-ProRule" id="PRU00059"/>
    </source>
</evidence>
<dbReference type="PROSITE" id="PS01180">
    <property type="entry name" value="CUB"/>
    <property type="match status" value="1"/>
</dbReference>
<keyword evidence="5" id="KW-1185">Reference proteome</keyword>
<evidence type="ECO:0000313" key="4">
    <source>
        <dbReference type="EMBL" id="CAG9787759.1"/>
    </source>
</evidence>
<accession>A0A9N9R1Z6</accession>
<dbReference type="EMBL" id="OU893349">
    <property type="protein sequence ID" value="CAG9787759.1"/>
    <property type="molecule type" value="Genomic_DNA"/>
</dbReference>
<dbReference type="Pfam" id="PF00431">
    <property type="entry name" value="CUB"/>
    <property type="match status" value="1"/>
</dbReference>
<comment type="caution">
    <text evidence="2">Lacks conserved residue(s) required for the propagation of feature annotation.</text>
</comment>
<sequence length="237" mass="26444">MIYSGKHLNSSSLLMHMCTVKMLNGNIFAALFLCDGKSSELVGWFTNPGFPSPSSEGLSCIFTLNKASNDIKQLRLDFVTFELLGPTGGTCKQDQFVVSGQNTNNVIPILCGINTGQHAYVEVGDSDGPIYFSVQTYSSENRLFSIKISQLTWADELAAPTGCLQYYTESQGFLESFNYRDRSEIGIARIPSYLNNLNYAMCIRRAQETCSVTYSNSDYMQIVNYDLGNHKQLYNLK</sequence>
<dbReference type="PANTHER" id="PTHR33236:SF11">
    <property type="entry name" value="CUB DOMAIN-CONTAINING PROTEIN"/>
    <property type="match status" value="1"/>
</dbReference>
<gene>
    <name evidence="4" type="ORF">DIATSA_LOCUS5621</name>
</gene>
<name>A0A9N9R1Z6_9NEOP</name>
<dbReference type="OrthoDB" id="6479909at2759"/>
<evidence type="ECO:0000313" key="5">
    <source>
        <dbReference type="Proteomes" id="UP001153714"/>
    </source>
</evidence>